<dbReference type="PANTHER" id="PTHR48228">
    <property type="entry name" value="SUCCINYL-COA--D-CITRAMALATE COA-TRANSFERASE"/>
    <property type="match status" value="1"/>
</dbReference>
<evidence type="ECO:0000313" key="1">
    <source>
        <dbReference type="EMBL" id="UZW75681.1"/>
    </source>
</evidence>
<organism evidence="1 2">
    <name type="scientific">Alkalimarinus sediminis</name>
    <dbReference type="NCBI Taxonomy" id="1632866"/>
    <lineage>
        <taxon>Bacteria</taxon>
        <taxon>Pseudomonadati</taxon>
        <taxon>Pseudomonadota</taxon>
        <taxon>Gammaproteobacteria</taxon>
        <taxon>Alteromonadales</taxon>
        <taxon>Alteromonadaceae</taxon>
        <taxon>Alkalimarinus</taxon>
    </lineage>
</organism>
<proteinExistence type="predicted"/>
<dbReference type="Pfam" id="PF02515">
    <property type="entry name" value="CoA_transf_3"/>
    <property type="match status" value="1"/>
</dbReference>
<dbReference type="InterPro" id="IPR044855">
    <property type="entry name" value="CoA-Trfase_III_dom3_sf"/>
</dbReference>
<dbReference type="Proteomes" id="UP001164472">
    <property type="component" value="Chromosome"/>
</dbReference>
<reference evidence="1" key="1">
    <citation type="submission" date="2022-07" db="EMBL/GenBank/DDBJ databases">
        <title>Alkalimarinus sp. nov., isolated from gut of a Alitta virens.</title>
        <authorList>
            <person name="Yang A.I."/>
            <person name="Shin N.-R."/>
        </authorList>
    </citation>
    <scope>NUCLEOTIDE SEQUENCE</scope>
    <source>
        <strain evidence="1">FA028</strain>
    </source>
</reference>
<gene>
    <name evidence="1" type="ORF">NNL22_03555</name>
</gene>
<name>A0A9E8KK33_9ALTE</name>
<dbReference type="PANTHER" id="PTHR48228:SF5">
    <property type="entry name" value="ALPHA-METHYLACYL-COA RACEMASE"/>
    <property type="match status" value="1"/>
</dbReference>
<dbReference type="InterPro" id="IPR003673">
    <property type="entry name" value="CoA-Trfase_fam_III"/>
</dbReference>
<accession>A0A9E8KK33</accession>
<keyword evidence="1" id="KW-0808">Transferase</keyword>
<dbReference type="SUPFAM" id="SSF89796">
    <property type="entry name" value="CoA-transferase family III (CaiB/BaiF)"/>
    <property type="match status" value="1"/>
</dbReference>
<dbReference type="Gene3D" id="3.40.50.10540">
    <property type="entry name" value="Crotonobetainyl-coa:carnitine coa-transferase, domain 1"/>
    <property type="match status" value="1"/>
</dbReference>
<dbReference type="EMBL" id="CP101527">
    <property type="protein sequence ID" value="UZW75681.1"/>
    <property type="molecule type" value="Genomic_DNA"/>
</dbReference>
<evidence type="ECO:0000313" key="2">
    <source>
        <dbReference type="Proteomes" id="UP001164472"/>
    </source>
</evidence>
<dbReference type="Gene3D" id="3.30.1540.10">
    <property type="entry name" value="formyl-coa transferase, domain 3"/>
    <property type="match status" value="1"/>
</dbReference>
<dbReference type="AlphaFoldDB" id="A0A9E8KK33"/>
<dbReference type="RefSeq" id="WP_251810494.1">
    <property type="nucleotide sequence ID" value="NZ_CP101527.1"/>
</dbReference>
<protein>
    <submittedName>
        <fullName evidence="1">CoA transferase</fullName>
    </submittedName>
</protein>
<dbReference type="KEGG" id="asem:NNL22_03555"/>
<keyword evidence="2" id="KW-1185">Reference proteome</keyword>
<sequence>MSGPLKSLKILDFSTLLPGPYASMMLADMGADVLRIESPTRFDLVRFLPPMDGATSASHAFLNRGKRSLALDLKKQGAVDIIKKLISEYDVVLEQFRPGVMERLGLGYSVLSEINPSLIYCSITGYGQTGPYKQRAGHDINYLALAGVSGYSGRKEQGPPPLGIQVADVAGGSHHAVMGVLAAVIHRQQTGEGQFVDISMTDAAFAMNGMSGAGYLAAGVEPQTEEGVLNGGSFYDYYETKDHRYLAVGGLEPAFMTALCDVLERPDLVSIGLSQKQKDQQEFKSFLTSCFKQHDYQHWLEVFKQVDACVEPVLSFAESAQHPQLRARDMVIEVARPDGSMQQQIGHPIKFSATQCESAYIGGGVGQHTDEVLLEQGFSEADIKQYREQKLFG</sequence>
<dbReference type="InterPro" id="IPR050509">
    <property type="entry name" value="CoA-transferase_III"/>
</dbReference>
<dbReference type="GO" id="GO:0016740">
    <property type="term" value="F:transferase activity"/>
    <property type="evidence" value="ECO:0007669"/>
    <property type="project" value="UniProtKB-KW"/>
</dbReference>
<dbReference type="InterPro" id="IPR023606">
    <property type="entry name" value="CoA-Trfase_III_dom_1_sf"/>
</dbReference>